<dbReference type="InterPro" id="IPR036390">
    <property type="entry name" value="WH_DNA-bd_sf"/>
</dbReference>
<dbReference type="GO" id="GO:0003700">
    <property type="term" value="F:DNA-binding transcription factor activity"/>
    <property type="evidence" value="ECO:0007669"/>
    <property type="project" value="InterPro"/>
</dbReference>
<dbReference type="InterPro" id="IPR057727">
    <property type="entry name" value="WCX_dom"/>
</dbReference>
<dbReference type="KEGG" id="ttf:THTE_2236"/>
<keyword evidence="5" id="KW-1185">Reference proteome</keyword>
<organism evidence="4 5">
    <name type="scientific">Thermogutta terrifontis</name>
    <dbReference type="NCBI Taxonomy" id="1331910"/>
    <lineage>
        <taxon>Bacteria</taxon>
        <taxon>Pseudomonadati</taxon>
        <taxon>Planctomycetota</taxon>
        <taxon>Planctomycetia</taxon>
        <taxon>Pirellulales</taxon>
        <taxon>Thermoguttaceae</taxon>
        <taxon>Thermogutta</taxon>
    </lineage>
</organism>
<dbReference type="SUPFAM" id="SSF46785">
    <property type="entry name" value="Winged helix' DNA-binding domain"/>
    <property type="match status" value="1"/>
</dbReference>
<dbReference type="InterPro" id="IPR051534">
    <property type="entry name" value="CBASS_pafABC_assoc_protein"/>
</dbReference>
<dbReference type="PANTHER" id="PTHR34580">
    <property type="match status" value="1"/>
</dbReference>
<proteinExistence type="predicted"/>
<dbReference type="EMBL" id="CP018477">
    <property type="protein sequence ID" value="ASV74838.1"/>
    <property type="molecule type" value="Genomic_DNA"/>
</dbReference>
<dbReference type="Pfam" id="PF25583">
    <property type="entry name" value="WCX"/>
    <property type="match status" value="1"/>
</dbReference>
<feature type="domain" description="HTH deoR-type" evidence="3">
    <location>
        <begin position="35"/>
        <end position="92"/>
    </location>
</feature>
<sequence>MMEPVYRFLRRCCGWGITWKETWELRMSEHSPLVRQWMMLRILSSRHYGVTVKELAQELGVSEKTVRRDLDAFSEAGFPLEETVVEHGRKKWKLAGDLTVKGVPLHYDEAIALHVARCFMEPLAGTIFWSAAQRAFNKIRCMFNERALKYVEKMAQAFYQTRVGFCDYSRQAEIIDQIMIGLEDHRTLEIEYQSLKATEPVTYEIHPYGMTYHRGALYLVGWSPGKKEIRHWKVNRISRAEVTDRRFEIPNDFRLDEHFAGSFGVYQGDGDYHIRVRFSAQVARYVSEARWHASQRLHHQRDGSLIAEFDLESLEEFERWILSFGRHAEVLEPPELVERIRYEVEQMARIYNPNNEDQTLTLSSPKSIFEAALPQEEPFLGGRMKSAVSRAQK</sequence>
<name>A0A286RFU6_9BACT</name>
<dbReference type="InterPro" id="IPR036388">
    <property type="entry name" value="WH-like_DNA-bd_sf"/>
</dbReference>
<dbReference type="Pfam" id="PF08279">
    <property type="entry name" value="HTH_11"/>
    <property type="match status" value="1"/>
</dbReference>
<dbReference type="InterPro" id="IPR026881">
    <property type="entry name" value="WYL_dom"/>
</dbReference>
<dbReference type="Gene3D" id="1.10.10.10">
    <property type="entry name" value="Winged helix-like DNA-binding domain superfamily/Winged helix DNA-binding domain"/>
    <property type="match status" value="1"/>
</dbReference>
<evidence type="ECO:0000313" key="5">
    <source>
        <dbReference type="Proteomes" id="UP000215086"/>
    </source>
</evidence>
<keyword evidence="2" id="KW-0804">Transcription</keyword>
<dbReference type="SMART" id="SM00420">
    <property type="entry name" value="HTH_DEOR"/>
    <property type="match status" value="1"/>
</dbReference>
<evidence type="ECO:0000313" key="4">
    <source>
        <dbReference type="EMBL" id="ASV74838.1"/>
    </source>
</evidence>
<evidence type="ECO:0000256" key="2">
    <source>
        <dbReference type="ARBA" id="ARBA00023163"/>
    </source>
</evidence>
<dbReference type="AlphaFoldDB" id="A0A286RFU6"/>
<gene>
    <name evidence="4" type="ORF">THTE_2236</name>
</gene>
<dbReference type="Pfam" id="PF13280">
    <property type="entry name" value="WYL"/>
    <property type="match status" value="1"/>
</dbReference>
<dbReference type="OrthoDB" id="274320at2"/>
<dbReference type="PANTHER" id="PTHR34580:SF1">
    <property type="entry name" value="PROTEIN PAFC"/>
    <property type="match status" value="1"/>
</dbReference>
<protein>
    <submittedName>
        <fullName evidence="4">Transcriptional regulator, DeoR family</fullName>
    </submittedName>
</protein>
<dbReference type="InterPro" id="IPR013196">
    <property type="entry name" value="HTH_11"/>
</dbReference>
<evidence type="ECO:0000259" key="3">
    <source>
        <dbReference type="SMART" id="SM00420"/>
    </source>
</evidence>
<evidence type="ECO:0000256" key="1">
    <source>
        <dbReference type="ARBA" id="ARBA00023015"/>
    </source>
</evidence>
<keyword evidence="1" id="KW-0805">Transcription regulation</keyword>
<dbReference type="InterPro" id="IPR001034">
    <property type="entry name" value="DeoR_HTH"/>
</dbReference>
<accession>A0A286RFU6</accession>
<dbReference type="Proteomes" id="UP000215086">
    <property type="component" value="Chromosome"/>
</dbReference>
<dbReference type="PROSITE" id="PS52050">
    <property type="entry name" value="WYL"/>
    <property type="match status" value="1"/>
</dbReference>
<reference evidence="4 5" key="1">
    <citation type="journal article" name="Front. Microbiol.">
        <title>Sugar Metabolism of the First Thermophilic Planctomycete Thermogutta terrifontis: Comparative Genomic and Transcriptomic Approaches.</title>
        <authorList>
            <person name="Elcheninov A.G."/>
            <person name="Menzel P."/>
            <person name="Gudbergsdottir S.R."/>
            <person name="Slesarev A.I."/>
            <person name="Kadnikov V.V."/>
            <person name="Krogh A."/>
            <person name="Bonch-Osmolovskaya E.A."/>
            <person name="Peng X."/>
            <person name="Kublanov I.V."/>
        </authorList>
    </citation>
    <scope>NUCLEOTIDE SEQUENCE [LARGE SCALE GENOMIC DNA]</scope>
    <source>
        <strain evidence="4 5">R1</strain>
    </source>
</reference>